<dbReference type="EMBL" id="KV454013">
    <property type="protein sequence ID" value="ODV96337.1"/>
    <property type="molecule type" value="Genomic_DNA"/>
</dbReference>
<evidence type="ECO:0000313" key="5">
    <source>
        <dbReference type="Proteomes" id="UP000094236"/>
    </source>
</evidence>
<evidence type="ECO:0000259" key="3">
    <source>
        <dbReference type="PROSITE" id="PS51747"/>
    </source>
</evidence>
<proteinExistence type="inferred from homology"/>
<dbReference type="GO" id="GO:0005634">
    <property type="term" value="C:nucleus"/>
    <property type="evidence" value="ECO:0007669"/>
    <property type="project" value="TreeGrafter"/>
</dbReference>
<dbReference type="GO" id="GO:0005737">
    <property type="term" value="C:cytoplasm"/>
    <property type="evidence" value="ECO:0007669"/>
    <property type="project" value="TreeGrafter"/>
</dbReference>
<accession>A0A1E4TX67</accession>
<dbReference type="AlphaFoldDB" id="A0A1E4TX67"/>
<dbReference type="Proteomes" id="UP000094236">
    <property type="component" value="Unassembled WGS sequence"/>
</dbReference>
<dbReference type="CDD" id="cd01285">
    <property type="entry name" value="nucleoside_deaminase"/>
    <property type="match status" value="1"/>
</dbReference>
<keyword evidence="5" id="KW-1185">Reference proteome</keyword>
<organism evidence="4 5">
    <name type="scientific">Pachysolen tannophilus NRRL Y-2460</name>
    <dbReference type="NCBI Taxonomy" id="669874"/>
    <lineage>
        <taxon>Eukaryota</taxon>
        <taxon>Fungi</taxon>
        <taxon>Dikarya</taxon>
        <taxon>Ascomycota</taxon>
        <taxon>Saccharomycotina</taxon>
        <taxon>Pichiomycetes</taxon>
        <taxon>Pachysolenaceae</taxon>
        <taxon>Pachysolen</taxon>
    </lineage>
</organism>
<gene>
    <name evidence="4" type="ORF">PACTADRAFT_49697</name>
</gene>
<sequence length="341" mass="39457">MLNKKCGRNRSFHKIDEKNYVFDDCLQKIIGTENGLINDEVQLEEVWVAVIPSIKSSSILKFIKENITGNDPLDFPYLKRFQQLKIRQGETPTKLLTLVCSKDYIKNKDELVSMLVRYDADLASEINIFQVPKNYPSSKDLALQWSAKYWPVIWKGNPIIQELNQIKIDIEREKKYLQKISEISSSLENKGEIPIVTLFVNPNTNETMSLKTDNRWKNPLNHTIIECIEEIALKELQRRQSHGEKDTNIDSCNIKNYLCLNYHVYTTHEPCSMCAMALVHSRIGKLTYIKSAPVTGAIEKTSGLCIGIEKFNNLNWKFDSWKWCSTKDEFHTGNVDENLFI</sequence>
<dbReference type="PANTHER" id="PTHR11079">
    <property type="entry name" value="CYTOSINE DEAMINASE FAMILY MEMBER"/>
    <property type="match status" value="1"/>
</dbReference>
<evidence type="ECO:0000256" key="2">
    <source>
        <dbReference type="ARBA" id="ARBA00038160"/>
    </source>
</evidence>
<dbReference type="Gene3D" id="3.40.140.10">
    <property type="entry name" value="Cytidine Deaminase, domain 2"/>
    <property type="match status" value="1"/>
</dbReference>
<dbReference type="GO" id="GO:0008033">
    <property type="term" value="P:tRNA processing"/>
    <property type="evidence" value="ECO:0007669"/>
    <property type="project" value="UniProtKB-KW"/>
</dbReference>
<keyword evidence="1" id="KW-0819">tRNA processing</keyword>
<dbReference type="PANTHER" id="PTHR11079:SF156">
    <property type="entry name" value="INACTIVE TRNA-SPECIFIC ADENOSINE DEAMINASE-LIKE PROTEIN 3-RELATED"/>
    <property type="match status" value="1"/>
</dbReference>
<name>A0A1E4TX67_PACTA</name>
<comment type="similarity">
    <text evidence="2">Belongs to the cytidine and deoxycytidylate deaminase family. ADAT3 subfamily.</text>
</comment>
<dbReference type="Pfam" id="PF00383">
    <property type="entry name" value="dCMP_cyt_deam_1"/>
    <property type="match status" value="1"/>
</dbReference>
<dbReference type="GO" id="GO:0052717">
    <property type="term" value="F:tRNA-specific adenosine-34 deaminase activity"/>
    <property type="evidence" value="ECO:0007669"/>
    <property type="project" value="TreeGrafter"/>
</dbReference>
<protein>
    <recommendedName>
        <fullName evidence="3">CMP/dCMP-type deaminase domain-containing protein</fullName>
    </recommendedName>
</protein>
<reference evidence="5" key="1">
    <citation type="submission" date="2016-05" db="EMBL/GenBank/DDBJ databases">
        <title>Comparative genomics of biotechnologically important yeasts.</title>
        <authorList>
            <consortium name="DOE Joint Genome Institute"/>
            <person name="Riley R."/>
            <person name="Haridas S."/>
            <person name="Wolfe K.H."/>
            <person name="Lopes M.R."/>
            <person name="Hittinger C.T."/>
            <person name="Goker M."/>
            <person name="Salamov A."/>
            <person name="Wisecaver J."/>
            <person name="Long T.M."/>
            <person name="Aerts A.L."/>
            <person name="Barry K."/>
            <person name="Choi C."/>
            <person name="Clum A."/>
            <person name="Coughlan A.Y."/>
            <person name="Deshpande S."/>
            <person name="Douglass A.P."/>
            <person name="Hanson S.J."/>
            <person name="Klenk H.-P."/>
            <person name="Labutti K."/>
            <person name="Lapidus A."/>
            <person name="Lindquist E."/>
            <person name="Lipzen A."/>
            <person name="Meier-Kolthoff J.P."/>
            <person name="Ohm R.A."/>
            <person name="Otillar R.P."/>
            <person name="Pangilinan J."/>
            <person name="Peng Y."/>
            <person name="Rokas A."/>
            <person name="Rosa C.A."/>
            <person name="Scheuner C."/>
            <person name="Sibirny A.A."/>
            <person name="Slot J.C."/>
            <person name="Stielow J.B."/>
            <person name="Sun H."/>
            <person name="Kurtzman C.P."/>
            <person name="Blackwell M."/>
            <person name="Grigoriev I.V."/>
            <person name="Jeffries T.W."/>
        </authorList>
    </citation>
    <scope>NUCLEOTIDE SEQUENCE [LARGE SCALE GENOMIC DNA]</scope>
    <source>
        <strain evidence="5">NRRL Y-2460</strain>
    </source>
</reference>
<dbReference type="OrthoDB" id="3180714at2759"/>
<dbReference type="STRING" id="669874.A0A1E4TX67"/>
<dbReference type="SUPFAM" id="SSF53927">
    <property type="entry name" value="Cytidine deaminase-like"/>
    <property type="match status" value="1"/>
</dbReference>
<feature type="domain" description="CMP/dCMP-type deaminase" evidence="3">
    <location>
        <begin position="171"/>
        <end position="301"/>
    </location>
</feature>
<dbReference type="InterPro" id="IPR002125">
    <property type="entry name" value="CMP_dCMP_dom"/>
</dbReference>
<evidence type="ECO:0000313" key="4">
    <source>
        <dbReference type="EMBL" id="ODV96337.1"/>
    </source>
</evidence>
<dbReference type="InterPro" id="IPR016193">
    <property type="entry name" value="Cytidine_deaminase-like"/>
</dbReference>
<dbReference type="PROSITE" id="PS51747">
    <property type="entry name" value="CYT_DCMP_DEAMINASES_2"/>
    <property type="match status" value="1"/>
</dbReference>
<evidence type="ECO:0000256" key="1">
    <source>
        <dbReference type="ARBA" id="ARBA00022694"/>
    </source>
</evidence>